<comment type="similarity">
    <text evidence="2">Belongs to the SurE nucleotidase family.</text>
</comment>
<evidence type="ECO:0000256" key="5">
    <source>
        <dbReference type="ARBA" id="ARBA00022723"/>
    </source>
</evidence>
<dbReference type="Proteomes" id="UP000829069">
    <property type="component" value="Chromosome"/>
</dbReference>
<dbReference type="Gene3D" id="3.40.1210.10">
    <property type="entry name" value="Survival protein SurE-like phosphatase/nucleotidase"/>
    <property type="match status" value="1"/>
</dbReference>
<name>A0ABY3WD82_9MICC</name>
<proteinExistence type="inferred from homology"/>
<dbReference type="EC" id="3.1.3.5" evidence="3"/>
<evidence type="ECO:0000256" key="7">
    <source>
        <dbReference type="ARBA" id="ARBA00022801"/>
    </source>
</evidence>
<dbReference type="InterPro" id="IPR002828">
    <property type="entry name" value="SurE-like_Pase/nucleotidase"/>
</dbReference>
<organism evidence="9 10">
    <name type="scientific">Arthrobacter sulfonylureivorans</name>
    <dbReference type="NCBI Taxonomy" id="2486855"/>
    <lineage>
        <taxon>Bacteria</taxon>
        <taxon>Bacillati</taxon>
        <taxon>Actinomycetota</taxon>
        <taxon>Actinomycetes</taxon>
        <taxon>Micrococcales</taxon>
        <taxon>Micrococcaceae</taxon>
        <taxon>Arthrobacter</taxon>
    </lineage>
</organism>
<keyword evidence="5" id="KW-0479">Metal-binding</keyword>
<keyword evidence="4" id="KW-0963">Cytoplasm</keyword>
<sequence length="260" mass="26837">MKTPKMVLITNDDGIDSPGLHALAAGALEAGLNVTVAAPVAEASGSSASITAWEDEGRIRVEQRTLEGLESVPAFAVHGSPGFISMIATHGAFGDRPDLVLSGVNRGANVGRVILHSGTVGAALTAGVNGGRGMAVSLDTGLNPAHLNWETAAVLATGLLPYLMDQRVGTVLNLNVPNVDGSELPEFRTATLAEFGIVQTTVAERGEDHLRLAIADSQEQAPPESDFALLAAGFATVTGIQPVTESNLPDFSAAVDRRRS</sequence>
<dbReference type="SUPFAM" id="SSF64167">
    <property type="entry name" value="SurE-like"/>
    <property type="match status" value="1"/>
</dbReference>
<comment type="catalytic activity">
    <reaction evidence="1">
        <text>a ribonucleoside 5'-phosphate + H2O = a ribonucleoside + phosphate</text>
        <dbReference type="Rhea" id="RHEA:12484"/>
        <dbReference type="ChEBI" id="CHEBI:15377"/>
        <dbReference type="ChEBI" id="CHEBI:18254"/>
        <dbReference type="ChEBI" id="CHEBI:43474"/>
        <dbReference type="ChEBI" id="CHEBI:58043"/>
        <dbReference type="EC" id="3.1.3.5"/>
    </reaction>
</comment>
<dbReference type="RefSeq" id="WP_127511591.1">
    <property type="nucleotide sequence ID" value="NZ_CP093326.1"/>
</dbReference>
<feature type="domain" description="Survival protein SurE-like phosphatase/nucleotidase" evidence="8">
    <location>
        <begin position="7"/>
        <end position="192"/>
    </location>
</feature>
<dbReference type="PANTHER" id="PTHR30457">
    <property type="entry name" value="5'-NUCLEOTIDASE SURE"/>
    <property type="match status" value="1"/>
</dbReference>
<evidence type="ECO:0000313" key="9">
    <source>
        <dbReference type="EMBL" id="UNK47377.1"/>
    </source>
</evidence>
<reference evidence="9 10" key="1">
    <citation type="submission" date="2022-03" db="EMBL/GenBank/DDBJ databases">
        <title>Isotopic signatures of nitrous oxide derived from detoxification processes.</title>
        <authorList>
            <person name="Behrendt U."/>
            <person name="Buchen C."/>
            <person name="Well R."/>
            <person name="Ulrich A."/>
            <person name="Rohe L."/>
            <person name="Kolb S."/>
            <person name="Schloter M."/>
            <person name="Horn M.A."/>
            <person name="Augustin J."/>
        </authorList>
    </citation>
    <scope>NUCLEOTIDE SEQUENCE [LARGE SCALE GENOMIC DNA]</scope>
    <source>
        <strain evidence="9 10">S4-C24</strain>
    </source>
</reference>
<evidence type="ECO:0000256" key="3">
    <source>
        <dbReference type="ARBA" id="ARBA00012643"/>
    </source>
</evidence>
<dbReference type="Pfam" id="PF01975">
    <property type="entry name" value="SurE"/>
    <property type="match status" value="1"/>
</dbReference>
<evidence type="ECO:0000256" key="1">
    <source>
        <dbReference type="ARBA" id="ARBA00000815"/>
    </source>
</evidence>
<dbReference type="InterPro" id="IPR036523">
    <property type="entry name" value="SurE-like_sf"/>
</dbReference>
<dbReference type="EMBL" id="CP093326">
    <property type="protein sequence ID" value="UNK47377.1"/>
    <property type="molecule type" value="Genomic_DNA"/>
</dbReference>
<evidence type="ECO:0000256" key="2">
    <source>
        <dbReference type="ARBA" id="ARBA00011062"/>
    </source>
</evidence>
<evidence type="ECO:0000256" key="6">
    <source>
        <dbReference type="ARBA" id="ARBA00022741"/>
    </source>
</evidence>
<gene>
    <name evidence="9" type="ORF">MNQ99_08630</name>
</gene>
<dbReference type="InterPro" id="IPR030048">
    <property type="entry name" value="SurE"/>
</dbReference>
<protein>
    <recommendedName>
        <fullName evidence="3">5'-nucleotidase</fullName>
        <ecNumber evidence="3">3.1.3.5</ecNumber>
    </recommendedName>
</protein>
<accession>A0ABY3WD82</accession>
<keyword evidence="7" id="KW-0378">Hydrolase</keyword>
<evidence type="ECO:0000256" key="4">
    <source>
        <dbReference type="ARBA" id="ARBA00022490"/>
    </source>
</evidence>
<evidence type="ECO:0000259" key="8">
    <source>
        <dbReference type="Pfam" id="PF01975"/>
    </source>
</evidence>
<dbReference type="PANTHER" id="PTHR30457:SF12">
    <property type="entry name" value="5'_3'-NUCLEOTIDASE SURE"/>
    <property type="match status" value="1"/>
</dbReference>
<keyword evidence="6" id="KW-0547">Nucleotide-binding</keyword>
<keyword evidence="10" id="KW-1185">Reference proteome</keyword>
<evidence type="ECO:0000313" key="10">
    <source>
        <dbReference type="Proteomes" id="UP000829069"/>
    </source>
</evidence>